<dbReference type="EMBL" id="LR798360">
    <property type="protein sequence ID" value="CAB5226299.1"/>
    <property type="molecule type" value="Genomic_DNA"/>
</dbReference>
<evidence type="ECO:0000313" key="1">
    <source>
        <dbReference type="EMBL" id="CAB5226299.1"/>
    </source>
</evidence>
<gene>
    <name evidence="1" type="ORF">UFOVP760_78</name>
</gene>
<accession>A0A6J7X6Q4</accession>
<name>A0A6J7X6Q4_9CAUD</name>
<proteinExistence type="predicted"/>
<organism evidence="1">
    <name type="scientific">uncultured Caudovirales phage</name>
    <dbReference type="NCBI Taxonomy" id="2100421"/>
    <lineage>
        <taxon>Viruses</taxon>
        <taxon>Duplodnaviria</taxon>
        <taxon>Heunggongvirae</taxon>
        <taxon>Uroviricota</taxon>
        <taxon>Caudoviricetes</taxon>
        <taxon>Peduoviridae</taxon>
        <taxon>Maltschvirus</taxon>
        <taxon>Maltschvirus maltsch</taxon>
    </lineage>
</organism>
<protein>
    <submittedName>
        <fullName evidence="1">Uncharacterized protein</fullName>
    </submittedName>
</protein>
<sequence>MLKRDSWSNDEIIDILEGLMIPIKMDDCKSWSKEEYDSAVAWNEPLRTAVSQFHDFKADPNDWVAKALDTDTNQIVVISPPLPQ</sequence>
<reference evidence="1" key="1">
    <citation type="submission" date="2020-05" db="EMBL/GenBank/DDBJ databases">
        <authorList>
            <person name="Chiriac C."/>
            <person name="Salcher M."/>
            <person name="Ghai R."/>
            <person name="Kavagutti S V."/>
        </authorList>
    </citation>
    <scope>NUCLEOTIDE SEQUENCE</scope>
</reference>